<dbReference type="PANTHER" id="PTHR42831">
    <property type="entry name" value="FE-S PROTEIN MATURATION AUXILIARY FACTOR YITW"/>
    <property type="match status" value="1"/>
</dbReference>
<dbReference type="InterPro" id="IPR034904">
    <property type="entry name" value="FSCA_dom_sf"/>
</dbReference>
<dbReference type="InterPro" id="IPR052339">
    <property type="entry name" value="Fe-S_Maturation_MIP18"/>
</dbReference>
<proteinExistence type="predicted"/>
<dbReference type="EMBL" id="CP134146">
    <property type="protein sequence ID" value="WNC67338.1"/>
    <property type="molecule type" value="Genomic_DNA"/>
</dbReference>
<dbReference type="Proteomes" id="UP001248581">
    <property type="component" value="Chromosome"/>
</dbReference>
<evidence type="ECO:0000313" key="2">
    <source>
        <dbReference type="EMBL" id="WNC67338.1"/>
    </source>
</evidence>
<dbReference type="InterPro" id="IPR002744">
    <property type="entry name" value="MIP18-like"/>
</dbReference>
<sequence>MVNEQLQQINATLKEVIDPHMGVNILDMGMVKRVEATVDNGIYVGLVLPCIGCPALELMMADIRKRVGALDGVEKVKVKVEWGHQWDRTHITEEARERAARHGYVI</sequence>
<gene>
    <name evidence="2" type="ORF">RI845_12510</name>
</gene>
<dbReference type="SUPFAM" id="SSF117916">
    <property type="entry name" value="Fe-S cluster assembly (FSCA) domain-like"/>
    <property type="match status" value="1"/>
</dbReference>
<reference evidence="3" key="1">
    <citation type="submission" date="2023-09" db="EMBL/GenBank/DDBJ databases">
        <authorList>
            <person name="Li S."/>
            <person name="Li X."/>
            <person name="Zhang C."/>
            <person name="Zhao Z."/>
        </authorList>
    </citation>
    <scope>NUCLEOTIDE SEQUENCE [LARGE SCALE GENOMIC DNA]</scope>
    <source>
        <strain evidence="3">SQ345</strain>
    </source>
</reference>
<keyword evidence="3" id="KW-1185">Reference proteome</keyword>
<dbReference type="RefSeq" id="WP_348386502.1">
    <property type="nucleotide sequence ID" value="NZ_CP134146.1"/>
</dbReference>
<evidence type="ECO:0000259" key="1">
    <source>
        <dbReference type="Pfam" id="PF01883"/>
    </source>
</evidence>
<dbReference type="PANTHER" id="PTHR42831:SF1">
    <property type="entry name" value="FE-S PROTEIN MATURATION AUXILIARY FACTOR YITW"/>
    <property type="match status" value="1"/>
</dbReference>
<evidence type="ECO:0000313" key="3">
    <source>
        <dbReference type="Proteomes" id="UP001248581"/>
    </source>
</evidence>
<dbReference type="Pfam" id="PF01883">
    <property type="entry name" value="FeS_assembly_P"/>
    <property type="match status" value="1"/>
</dbReference>
<protein>
    <submittedName>
        <fullName evidence="2">Metal-sulfur cluster assembly factor</fullName>
    </submittedName>
</protein>
<feature type="domain" description="MIP18 family-like" evidence="1">
    <location>
        <begin position="7"/>
        <end position="80"/>
    </location>
</feature>
<organism evidence="2 3">
    <name type="scientific">Thalassotalea nanhaiensis</name>
    <dbReference type="NCBI Taxonomy" id="3065648"/>
    <lineage>
        <taxon>Bacteria</taxon>
        <taxon>Pseudomonadati</taxon>
        <taxon>Pseudomonadota</taxon>
        <taxon>Gammaproteobacteria</taxon>
        <taxon>Alteromonadales</taxon>
        <taxon>Colwelliaceae</taxon>
        <taxon>Thalassotalea</taxon>
    </lineage>
</organism>
<name>A0ABY9TEY5_9GAMM</name>
<dbReference type="Gene3D" id="3.30.300.130">
    <property type="entry name" value="Fe-S cluster assembly (FSCA)"/>
    <property type="match status" value="1"/>
</dbReference>
<accession>A0ABY9TEY5</accession>